<organism evidence="2 3">
    <name type="scientific">Apiosordaria backusii</name>
    <dbReference type="NCBI Taxonomy" id="314023"/>
    <lineage>
        <taxon>Eukaryota</taxon>
        <taxon>Fungi</taxon>
        <taxon>Dikarya</taxon>
        <taxon>Ascomycota</taxon>
        <taxon>Pezizomycotina</taxon>
        <taxon>Sordariomycetes</taxon>
        <taxon>Sordariomycetidae</taxon>
        <taxon>Sordariales</taxon>
        <taxon>Lasiosphaeriaceae</taxon>
        <taxon>Apiosordaria</taxon>
    </lineage>
</organism>
<sequence>MPRRTPTPNLSRLSSRLEGASTRLRKTFKYDSDSNDDDIPEVMDEQEQDSLITTLTHQNTTSNALTLRLLYSLPLLSTLPYLIMFISPSRPTTIFPLLALSSLGSTMCLLYSLPTTSTGFSFLDTPPPGASRRVKPPTAVKSPLEEYLPWLNLLLAILVGLMGLVQTRGSKGGPHPVLLGWLPGIVYGVCVGTKKMMAGVDVEGELGGLRYGYKGA</sequence>
<comment type="caution">
    <text evidence="2">The sequence shown here is derived from an EMBL/GenBank/DDBJ whole genome shotgun (WGS) entry which is preliminary data.</text>
</comment>
<gene>
    <name evidence="2" type="ORF">B0T21DRAFT_397857</name>
</gene>
<protein>
    <submittedName>
        <fullName evidence="2">Uncharacterized protein</fullName>
    </submittedName>
</protein>
<feature type="transmembrane region" description="Helical" evidence="1">
    <location>
        <begin position="147"/>
        <end position="165"/>
    </location>
</feature>
<name>A0AA40EY24_9PEZI</name>
<feature type="transmembrane region" description="Helical" evidence="1">
    <location>
        <begin position="94"/>
        <end position="113"/>
    </location>
</feature>
<dbReference type="Proteomes" id="UP001172159">
    <property type="component" value="Unassembled WGS sequence"/>
</dbReference>
<accession>A0AA40EY24</accession>
<keyword evidence="1" id="KW-0472">Membrane</keyword>
<dbReference type="AlphaFoldDB" id="A0AA40EY24"/>
<keyword evidence="1" id="KW-1133">Transmembrane helix</keyword>
<proteinExistence type="predicted"/>
<dbReference type="EMBL" id="JAUKTV010000001">
    <property type="protein sequence ID" value="KAK0747516.1"/>
    <property type="molecule type" value="Genomic_DNA"/>
</dbReference>
<keyword evidence="3" id="KW-1185">Reference proteome</keyword>
<evidence type="ECO:0000256" key="1">
    <source>
        <dbReference type="SAM" id="Phobius"/>
    </source>
</evidence>
<reference evidence="2" key="1">
    <citation type="submission" date="2023-06" db="EMBL/GenBank/DDBJ databases">
        <title>Genome-scale phylogeny and comparative genomics of the fungal order Sordariales.</title>
        <authorList>
            <consortium name="Lawrence Berkeley National Laboratory"/>
            <person name="Hensen N."/>
            <person name="Bonometti L."/>
            <person name="Westerberg I."/>
            <person name="Brannstrom I.O."/>
            <person name="Guillou S."/>
            <person name="Cros-Aarteil S."/>
            <person name="Calhoun S."/>
            <person name="Haridas S."/>
            <person name="Kuo A."/>
            <person name="Mondo S."/>
            <person name="Pangilinan J."/>
            <person name="Riley R."/>
            <person name="Labutti K."/>
            <person name="Andreopoulos B."/>
            <person name="Lipzen A."/>
            <person name="Chen C."/>
            <person name="Yanf M."/>
            <person name="Daum C."/>
            <person name="Ng V."/>
            <person name="Clum A."/>
            <person name="Steindorff A."/>
            <person name="Ohm R."/>
            <person name="Martin F."/>
            <person name="Silar P."/>
            <person name="Natvig D."/>
            <person name="Lalanne C."/>
            <person name="Gautier V."/>
            <person name="Ament-Velasquez S.L."/>
            <person name="Kruys A."/>
            <person name="Hutchinson M.I."/>
            <person name="Powell A.J."/>
            <person name="Barry K."/>
            <person name="Miller A.N."/>
            <person name="Grigoriev I.V."/>
            <person name="Debuchy R."/>
            <person name="Gladieux P."/>
            <person name="Thoren M.H."/>
            <person name="Johannesson H."/>
        </authorList>
    </citation>
    <scope>NUCLEOTIDE SEQUENCE</scope>
    <source>
        <strain evidence="2">CBS 540.89</strain>
    </source>
</reference>
<keyword evidence="1" id="KW-0812">Transmembrane</keyword>
<evidence type="ECO:0000313" key="2">
    <source>
        <dbReference type="EMBL" id="KAK0747516.1"/>
    </source>
</evidence>
<feature type="transmembrane region" description="Helical" evidence="1">
    <location>
        <begin position="69"/>
        <end position="87"/>
    </location>
</feature>
<evidence type="ECO:0000313" key="3">
    <source>
        <dbReference type="Proteomes" id="UP001172159"/>
    </source>
</evidence>